<organism evidence="1 2">
    <name type="scientific">Mycena alexandri</name>
    <dbReference type="NCBI Taxonomy" id="1745969"/>
    <lineage>
        <taxon>Eukaryota</taxon>
        <taxon>Fungi</taxon>
        <taxon>Dikarya</taxon>
        <taxon>Basidiomycota</taxon>
        <taxon>Agaricomycotina</taxon>
        <taxon>Agaricomycetes</taxon>
        <taxon>Agaricomycetidae</taxon>
        <taxon>Agaricales</taxon>
        <taxon>Marasmiineae</taxon>
        <taxon>Mycenaceae</taxon>
        <taxon>Mycena</taxon>
    </lineage>
</organism>
<proteinExistence type="predicted"/>
<protein>
    <submittedName>
        <fullName evidence="1">Uncharacterized protein</fullName>
    </submittedName>
</protein>
<reference evidence="1" key="1">
    <citation type="submission" date="2023-03" db="EMBL/GenBank/DDBJ databases">
        <title>Massive genome expansion in bonnet fungi (Mycena s.s.) driven by repeated elements and novel gene families across ecological guilds.</title>
        <authorList>
            <consortium name="Lawrence Berkeley National Laboratory"/>
            <person name="Harder C.B."/>
            <person name="Miyauchi S."/>
            <person name="Viragh M."/>
            <person name="Kuo A."/>
            <person name="Thoen E."/>
            <person name="Andreopoulos B."/>
            <person name="Lu D."/>
            <person name="Skrede I."/>
            <person name="Drula E."/>
            <person name="Henrissat B."/>
            <person name="Morin E."/>
            <person name="Kohler A."/>
            <person name="Barry K."/>
            <person name="LaButti K."/>
            <person name="Morin E."/>
            <person name="Salamov A."/>
            <person name="Lipzen A."/>
            <person name="Mereny Z."/>
            <person name="Hegedus B."/>
            <person name="Baldrian P."/>
            <person name="Stursova M."/>
            <person name="Weitz H."/>
            <person name="Taylor A."/>
            <person name="Grigoriev I.V."/>
            <person name="Nagy L.G."/>
            <person name="Martin F."/>
            <person name="Kauserud H."/>
        </authorList>
    </citation>
    <scope>NUCLEOTIDE SEQUENCE</scope>
    <source>
        <strain evidence="1">CBHHK200</strain>
    </source>
</reference>
<dbReference type="AlphaFoldDB" id="A0AAD6S3L9"/>
<sequence length="177" mass="20304">MVDRVSTEVHILEFLNKHTEADNPAIPVLDSFPLPDNTERLFIIMPRMRNSPFFKTVRGFVEFFQQVLETSTNDGVEYISEKGEFRELSESEPFMYGRTAAGLLDYYFIDFSHPVQFPSFESRGLVTGNPYVAFCRRGDFVAELSVTVPYDPLKVDMGGERNVTQRFGLGELIWDIP</sequence>
<evidence type="ECO:0000313" key="1">
    <source>
        <dbReference type="EMBL" id="KAJ7020250.1"/>
    </source>
</evidence>
<dbReference type="EMBL" id="JARJCM010000269">
    <property type="protein sequence ID" value="KAJ7020250.1"/>
    <property type="molecule type" value="Genomic_DNA"/>
</dbReference>
<evidence type="ECO:0000313" key="2">
    <source>
        <dbReference type="Proteomes" id="UP001218188"/>
    </source>
</evidence>
<keyword evidence="2" id="KW-1185">Reference proteome</keyword>
<accession>A0AAD6S3L9</accession>
<gene>
    <name evidence="1" type="ORF">C8F04DRAFT_1318616</name>
</gene>
<dbReference type="Proteomes" id="UP001218188">
    <property type="component" value="Unassembled WGS sequence"/>
</dbReference>
<comment type="caution">
    <text evidence="1">The sequence shown here is derived from an EMBL/GenBank/DDBJ whole genome shotgun (WGS) entry which is preliminary data.</text>
</comment>
<name>A0AAD6S3L9_9AGAR</name>